<comment type="caution">
    <text evidence="10">The sequence shown here is derived from an EMBL/GenBank/DDBJ whole genome shotgun (WGS) entry which is preliminary data.</text>
</comment>
<dbReference type="GO" id="GO:0140359">
    <property type="term" value="F:ABC-type transporter activity"/>
    <property type="evidence" value="ECO:0007669"/>
    <property type="project" value="InterPro"/>
</dbReference>
<dbReference type="RefSeq" id="WP_008071319.1">
    <property type="nucleotide sequence ID" value="NZ_AQWK01000004.1"/>
</dbReference>
<evidence type="ECO:0000313" key="11">
    <source>
        <dbReference type="Proteomes" id="UP000004728"/>
    </source>
</evidence>
<dbReference type="STRING" id="983920.Y88_3797"/>
<dbReference type="Pfam" id="PF12698">
    <property type="entry name" value="ABC2_membrane_3"/>
    <property type="match status" value="1"/>
</dbReference>
<dbReference type="InterPro" id="IPR013525">
    <property type="entry name" value="ABC2_TM"/>
</dbReference>
<comment type="similarity">
    <text evidence="2">Belongs to the ABC-2 integral membrane protein family.</text>
</comment>
<gene>
    <name evidence="10" type="ORF">Y88_3797</name>
</gene>
<keyword evidence="11" id="KW-1185">Reference proteome</keyword>
<organism evidence="10 11">
    <name type="scientific">Novosphingobium nitrogenifigens DSM 19370</name>
    <dbReference type="NCBI Taxonomy" id="983920"/>
    <lineage>
        <taxon>Bacteria</taxon>
        <taxon>Pseudomonadati</taxon>
        <taxon>Pseudomonadota</taxon>
        <taxon>Alphaproteobacteria</taxon>
        <taxon>Sphingomonadales</taxon>
        <taxon>Sphingomonadaceae</taxon>
        <taxon>Novosphingobium</taxon>
    </lineage>
</organism>
<dbReference type="Proteomes" id="UP000004728">
    <property type="component" value="Unassembled WGS sequence"/>
</dbReference>
<feature type="domain" description="ABC transmembrane type-2" evidence="9">
    <location>
        <begin position="115"/>
        <end position="361"/>
    </location>
</feature>
<keyword evidence="6 8" id="KW-1133">Transmembrane helix</keyword>
<evidence type="ECO:0000256" key="1">
    <source>
        <dbReference type="ARBA" id="ARBA00004651"/>
    </source>
</evidence>
<dbReference type="PANTHER" id="PTHR30294:SF29">
    <property type="entry name" value="MULTIDRUG ABC TRANSPORTER PERMEASE YBHS-RELATED"/>
    <property type="match status" value="1"/>
</dbReference>
<keyword evidence="5 8" id="KW-0812">Transmembrane</keyword>
<dbReference type="OrthoDB" id="9784671at2"/>
<evidence type="ECO:0000259" key="9">
    <source>
        <dbReference type="PROSITE" id="PS51012"/>
    </source>
</evidence>
<dbReference type="GO" id="GO:0005886">
    <property type="term" value="C:plasma membrane"/>
    <property type="evidence" value="ECO:0007669"/>
    <property type="project" value="UniProtKB-SubCell"/>
</dbReference>
<dbReference type="HOGENOM" id="CLU_039483_8_0_5"/>
<evidence type="ECO:0000256" key="2">
    <source>
        <dbReference type="ARBA" id="ARBA00007783"/>
    </source>
</evidence>
<keyword evidence="3" id="KW-0813">Transport</keyword>
<feature type="transmembrane region" description="Helical" evidence="8">
    <location>
        <begin position="339"/>
        <end position="359"/>
    </location>
</feature>
<feature type="transmembrane region" description="Helical" evidence="8">
    <location>
        <begin position="222"/>
        <end position="242"/>
    </location>
</feature>
<sequence length="365" mass="38625">MNAIAAIARLECMRLLRAPTTLSLLLVLPLLQLILFGHAIRPDEARLTVVVAGPDDRETAEVRRRIGMDAGLFVVGADLPAGAAEQAVRDGRAAIGIELPRRRSFADPLAPLRPVRLVVDAAEPSATDLGTARLEAAYWKAQATRDPAARALSPEIVRLYNPQTRAAYAFLPALVGVAVMIAMVLLGCLSLSREREAGTWETLMALPTGPCAIVLGKLVPHMALGTVQGILVLAGAVLVFDVPVRGPIWAIVLLLPFFAAAHFLTGFALAARARTQVAALQGAVGFYLPALLLSGFLYPFATLPGWAQAIGRLLPLTPFIAAARDVLVRGRGWHVAGQALVPIASFAVAAGLIAVLLQVKRSGRL</sequence>
<dbReference type="InterPro" id="IPR051449">
    <property type="entry name" value="ABC-2_transporter_component"/>
</dbReference>
<evidence type="ECO:0000313" key="10">
    <source>
        <dbReference type="EMBL" id="EGD57487.1"/>
    </source>
</evidence>
<evidence type="ECO:0000256" key="6">
    <source>
        <dbReference type="ARBA" id="ARBA00022989"/>
    </source>
</evidence>
<dbReference type="EMBL" id="AEWJ01000065">
    <property type="protein sequence ID" value="EGD57487.1"/>
    <property type="molecule type" value="Genomic_DNA"/>
</dbReference>
<evidence type="ECO:0000256" key="4">
    <source>
        <dbReference type="ARBA" id="ARBA00022475"/>
    </source>
</evidence>
<comment type="subcellular location">
    <subcellularLocation>
        <location evidence="1">Cell membrane</location>
        <topology evidence="1">Multi-pass membrane protein</topology>
    </subcellularLocation>
</comment>
<evidence type="ECO:0000256" key="5">
    <source>
        <dbReference type="ARBA" id="ARBA00022692"/>
    </source>
</evidence>
<feature type="transmembrane region" description="Helical" evidence="8">
    <location>
        <begin position="248"/>
        <end position="270"/>
    </location>
</feature>
<dbReference type="AlphaFoldDB" id="F1ZD26"/>
<accession>F1ZD26</accession>
<reference evidence="10 11" key="1">
    <citation type="journal article" date="2012" name="J. Bacteriol.">
        <title>Draft Genome Sequence of Novosphingobium nitrogenifigens Y88T.</title>
        <authorList>
            <person name="Strabala T.J."/>
            <person name="Macdonald L."/>
            <person name="Liu V."/>
            <person name="Smit A.M."/>
        </authorList>
    </citation>
    <scope>NUCLEOTIDE SEQUENCE [LARGE SCALE GENOMIC DNA]</scope>
    <source>
        <strain evidence="10 11">DSM 19370</strain>
    </source>
</reference>
<dbReference type="InParanoid" id="F1ZD26"/>
<keyword evidence="7 8" id="KW-0472">Membrane</keyword>
<evidence type="ECO:0000256" key="8">
    <source>
        <dbReference type="SAM" id="Phobius"/>
    </source>
</evidence>
<feature type="transmembrane region" description="Helical" evidence="8">
    <location>
        <begin position="21"/>
        <end position="40"/>
    </location>
</feature>
<protein>
    <submittedName>
        <fullName evidence="10">Putative ABC-2 transporter, membrane + ATP binding component</fullName>
    </submittedName>
</protein>
<feature type="transmembrane region" description="Helical" evidence="8">
    <location>
        <begin position="167"/>
        <end position="189"/>
    </location>
</feature>
<evidence type="ECO:0000256" key="3">
    <source>
        <dbReference type="ARBA" id="ARBA00022448"/>
    </source>
</evidence>
<dbReference type="PANTHER" id="PTHR30294">
    <property type="entry name" value="MEMBRANE COMPONENT OF ABC TRANSPORTER YHHJ-RELATED"/>
    <property type="match status" value="1"/>
</dbReference>
<dbReference type="eggNOG" id="COG0842">
    <property type="taxonomic scope" value="Bacteria"/>
</dbReference>
<feature type="transmembrane region" description="Helical" evidence="8">
    <location>
        <begin position="277"/>
        <end position="298"/>
    </location>
</feature>
<dbReference type="InterPro" id="IPR047817">
    <property type="entry name" value="ABC2_TM_bact-type"/>
</dbReference>
<dbReference type="PROSITE" id="PS51012">
    <property type="entry name" value="ABC_TM2"/>
    <property type="match status" value="1"/>
</dbReference>
<proteinExistence type="inferred from homology"/>
<keyword evidence="4" id="KW-1003">Cell membrane</keyword>
<evidence type="ECO:0000256" key="7">
    <source>
        <dbReference type="ARBA" id="ARBA00023136"/>
    </source>
</evidence>
<name>F1ZD26_9SPHN</name>